<sequence length="260" mass="29319">FNFYKPVYFNLEPDEEGPTTESIKKAFLAHVKFIYLVADFANPSGSTISLKRRKEIAFLAKKYNGLIIEDSPYKDLRYKGKHIPSLYQLAPHNTIYLGSFSKVLAPGLRLGYAIGNPELIRFLTIAKQGADLFTSGFDQAIATEYITSGALKNHIPKIVALYRPRLEAMLSALEDYFPKDSHWTHPEGGMFVWVTLPKTIDASELLKKTLSRKVAFVPGKPFFPPSARPKVGLNTMRLNFTNTPPEVIRKAIKIIAEEIR</sequence>
<dbReference type="GO" id="GO:0030170">
    <property type="term" value="F:pyridoxal phosphate binding"/>
    <property type="evidence" value="ECO:0007669"/>
    <property type="project" value="InterPro"/>
</dbReference>
<dbReference type="EMBL" id="PFEV01000121">
    <property type="protein sequence ID" value="PIV70917.1"/>
    <property type="molecule type" value="Genomic_DNA"/>
</dbReference>
<dbReference type="GO" id="GO:1901605">
    <property type="term" value="P:alpha-amino acid metabolic process"/>
    <property type="evidence" value="ECO:0007669"/>
    <property type="project" value="TreeGrafter"/>
</dbReference>
<dbReference type="AlphaFoldDB" id="A0A2M7EK15"/>
<dbReference type="CDD" id="cd00609">
    <property type="entry name" value="AAT_like"/>
    <property type="match status" value="1"/>
</dbReference>
<dbReference type="InterPro" id="IPR015422">
    <property type="entry name" value="PyrdxlP-dep_Trfase_small"/>
</dbReference>
<dbReference type="InterPro" id="IPR050859">
    <property type="entry name" value="Class-I_PLP-dep_aminotransf"/>
</dbReference>
<dbReference type="SUPFAM" id="SSF53383">
    <property type="entry name" value="PLP-dependent transferases"/>
    <property type="match status" value="1"/>
</dbReference>
<dbReference type="InterPro" id="IPR015421">
    <property type="entry name" value="PyrdxlP-dep_Trfase_major"/>
</dbReference>
<dbReference type="PANTHER" id="PTHR42790">
    <property type="entry name" value="AMINOTRANSFERASE"/>
    <property type="match status" value="1"/>
</dbReference>
<dbReference type="GO" id="GO:0008483">
    <property type="term" value="F:transaminase activity"/>
    <property type="evidence" value="ECO:0007669"/>
    <property type="project" value="UniProtKB-KW"/>
</dbReference>
<comment type="caution">
    <text evidence="6">The sequence shown here is derived from an EMBL/GenBank/DDBJ whole genome shotgun (WGS) entry which is preliminary data.</text>
</comment>
<protein>
    <recommendedName>
        <fullName evidence="5">Aminotransferase class I/classII large domain-containing protein</fullName>
    </recommendedName>
</protein>
<proteinExistence type="predicted"/>
<name>A0A2M7EK15_9BACT</name>
<accession>A0A2M7EK15</accession>
<evidence type="ECO:0000256" key="4">
    <source>
        <dbReference type="ARBA" id="ARBA00022898"/>
    </source>
</evidence>
<dbReference type="InterPro" id="IPR015424">
    <property type="entry name" value="PyrdxlP-dep_Trfase"/>
</dbReference>
<gene>
    <name evidence="6" type="ORF">COW57_02565</name>
</gene>
<reference evidence="7" key="1">
    <citation type="submission" date="2017-09" db="EMBL/GenBank/DDBJ databases">
        <title>Depth-based differentiation of microbial function through sediment-hosted aquifers and enrichment of novel symbionts in the deep terrestrial subsurface.</title>
        <authorList>
            <person name="Probst A.J."/>
            <person name="Ladd B."/>
            <person name="Jarett J.K."/>
            <person name="Geller-Mcgrath D.E."/>
            <person name="Sieber C.M.K."/>
            <person name="Emerson J.B."/>
            <person name="Anantharaman K."/>
            <person name="Thomas B.C."/>
            <person name="Malmstrom R."/>
            <person name="Stieglmeier M."/>
            <person name="Klingl A."/>
            <person name="Woyke T."/>
            <person name="Ryan C.M."/>
            <person name="Banfield J.F."/>
        </authorList>
    </citation>
    <scope>NUCLEOTIDE SEQUENCE [LARGE SCALE GENOMIC DNA]</scope>
</reference>
<evidence type="ECO:0000256" key="1">
    <source>
        <dbReference type="ARBA" id="ARBA00001933"/>
    </source>
</evidence>
<evidence type="ECO:0000259" key="5">
    <source>
        <dbReference type="Pfam" id="PF00155"/>
    </source>
</evidence>
<dbReference type="PANTHER" id="PTHR42790:SF19">
    <property type="entry name" value="KYNURENINE_ALPHA-AMINOADIPATE AMINOTRANSFERASE, MITOCHONDRIAL"/>
    <property type="match status" value="1"/>
</dbReference>
<evidence type="ECO:0000313" key="6">
    <source>
        <dbReference type="EMBL" id="PIV70917.1"/>
    </source>
</evidence>
<organism evidence="6 7">
    <name type="scientific">Candidatus Roizmanbacteria bacterium CG17_big_fil_post_rev_8_21_14_2_50_39_7</name>
    <dbReference type="NCBI Taxonomy" id="1974858"/>
    <lineage>
        <taxon>Bacteria</taxon>
        <taxon>Candidatus Roizmaniibacteriota</taxon>
    </lineage>
</organism>
<feature type="non-terminal residue" evidence="6">
    <location>
        <position position="1"/>
    </location>
</feature>
<feature type="domain" description="Aminotransferase class I/classII large" evidence="5">
    <location>
        <begin position="19"/>
        <end position="254"/>
    </location>
</feature>
<evidence type="ECO:0000313" key="7">
    <source>
        <dbReference type="Proteomes" id="UP000228762"/>
    </source>
</evidence>
<dbReference type="Proteomes" id="UP000228762">
    <property type="component" value="Unassembled WGS sequence"/>
</dbReference>
<evidence type="ECO:0000256" key="3">
    <source>
        <dbReference type="ARBA" id="ARBA00022679"/>
    </source>
</evidence>
<dbReference type="Pfam" id="PF00155">
    <property type="entry name" value="Aminotran_1_2"/>
    <property type="match status" value="1"/>
</dbReference>
<dbReference type="Gene3D" id="3.90.1150.10">
    <property type="entry name" value="Aspartate Aminotransferase, domain 1"/>
    <property type="match status" value="1"/>
</dbReference>
<keyword evidence="4" id="KW-0663">Pyridoxal phosphate</keyword>
<evidence type="ECO:0000256" key="2">
    <source>
        <dbReference type="ARBA" id="ARBA00022576"/>
    </source>
</evidence>
<dbReference type="Gene3D" id="3.40.640.10">
    <property type="entry name" value="Type I PLP-dependent aspartate aminotransferase-like (Major domain)"/>
    <property type="match status" value="1"/>
</dbReference>
<dbReference type="InterPro" id="IPR004839">
    <property type="entry name" value="Aminotransferase_I/II_large"/>
</dbReference>
<comment type="cofactor">
    <cofactor evidence="1">
        <name>pyridoxal 5'-phosphate</name>
        <dbReference type="ChEBI" id="CHEBI:597326"/>
    </cofactor>
</comment>
<keyword evidence="3" id="KW-0808">Transferase</keyword>
<keyword evidence="2" id="KW-0032">Aminotransferase</keyword>